<reference evidence="1 2" key="1">
    <citation type="journal article" date="2012" name="Appl. Environ. Microbiol.">
        <title>Short-read sequencing for genomic analysis of the brown rot fungus Fibroporia radiculosa.</title>
        <authorList>
            <person name="Tang J.D."/>
            <person name="Perkins A.D."/>
            <person name="Sonstegard T.S."/>
            <person name="Schroeder S.G."/>
            <person name="Burgess S.C."/>
            <person name="Diehl S.V."/>
        </authorList>
    </citation>
    <scope>NUCLEOTIDE SEQUENCE [LARGE SCALE GENOMIC DNA]</scope>
    <source>
        <strain evidence="1 2">TFFH 294</strain>
    </source>
</reference>
<proteinExistence type="predicted"/>
<dbReference type="InParanoid" id="J4I9B7"/>
<keyword evidence="2" id="KW-1185">Reference proteome</keyword>
<dbReference type="Proteomes" id="UP000006352">
    <property type="component" value="Unassembled WGS sequence"/>
</dbReference>
<dbReference type="RefSeq" id="XP_012180164.1">
    <property type="nucleotide sequence ID" value="XM_012324774.1"/>
</dbReference>
<dbReference type="GeneID" id="24095792"/>
<organism evidence="1 2">
    <name type="scientific">Fibroporia radiculosa</name>
    <dbReference type="NCBI Taxonomy" id="599839"/>
    <lineage>
        <taxon>Eukaryota</taxon>
        <taxon>Fungi</taxon>
        <taxon>Dikarya</taxon>
        <taxon>Basidiomycota</taxon>
        <taxon>Agaricomycotina</taxon>
        <taxon>Agaricomycetes</taxon>
        <taxon>Polyporales</taxon>
        <taxon>Fibroporiaceae</taxon>
        <taxon>Fibroporia</taxon>
    </lineage>
</organism>
<name>J4I9B7_9APHY</name>
<accession>J4I9B7</accession>
<dbReference type="EMBL" id="HE797010">
    <property type="protein sequence ID" value="CCM00881.1"/>
    <property type="molecule type" value="Genomic_DNA"/>
</dbReference>
<dbReference type="HOGENOM" id="CLU_1441078_0_0_1"/>
<dbReference type="AlphaFoldDB" id="J4I9B7"/>
<gene>
    <name evidence="1" type="ORF">FIBRA_02927</name>
</gene>
<evidence type="ECO:0000313" key="2">
    <source>
        <dbReference type="Proteomes" id="UP000006352"/>
    </source>
</evidence>
<sequence length="188" mass="20984">MSSILLGEEQGDKVRAWRELLHLFELSSGDTQHGTATNHDALGVPLATIMRCQHLSSNPTSARRRRRHWGTAHILIRDKIIQLSSASCIFADSNALWDAFTDIACNAMQHADTLSRSSHPTIPPAVMSHNPNGKVYEALWPRSVQESTTAPYTRDDKMQHSLEEVRRFSTSSDDDTIAARACIEHVLN</sequence>
<evidence type="ECO:0000313" key="1">
    <source>
        <dbReference type="EMBL" id="CCM00881.1"/>
    </source>
</evidence>
<protein>
    <submittedName>
        <fullName evidence="1">Uncharacterized protein</fullName>
    </submittedName>
</protein>